<dbReference type="SUPFAM" id="SSF50022">
    <property type="entry name" value="ISP domain"/>
    <property type="match status" value="1"/>
</dbReference>
<comment type="similarity">
    <text evidence="2">Belongs to the Rieske iron-sulfur protein family.</text>
</comment>
<dbReference type="Pfam" id="PF00355">
    <property type="entry name" value="Rieske"/>
    <property type="match status" value="1"/>
</dbReference>
<dbReference type="CDD" id="cd03470">
    <property type="entry name" value="Rieske_cytochrome_bc1"/>
    <property type="match status" value="1"/>
</dbReference>
<keyword evidence="16" id="KW-1185">Reference proteome</keyword>
<dbReference type="EMBL" id="JAUTDP010000004">
    <property type="protein sequence ID" value="KAK3400033.1"/>
    <property type="molecule type" value="Genomic_DNA"/>
</dbReference>
<dbReference type="InterPro" id="IPR017941">
    <property type="entry name" value="Rieske_2Fe-2S"/>
</dbReference>
<evidence type="ECO:0000256" key="8">
    <source>
        <dbReference type="ARBA" id="ARBA00023014"/>
    </source>
</evidence>
<dbReference type="InterPro" id="IPR004192">
    <property type="entry name" value="Rieske_TM"/>
</dbReference>
<evidence type="ECO:0000259" key="14">
    <source>
        <dbReference type="PROSITE" id="PS51296"/>
    </source>
</evidence>
<evidence type="ECO:0000256" key="5">
    <source>
        <dbReference type="ARBA" id="ARBA00022723"/>
    </source>
</evidence>
<accession>A0AAE0PHE0</accession>
<dbReference type="InterPro" id="IPR037008">
    <property type="entry name" value="bc1_Rieske_TM_sf"/>
</dbReference>
<sequence length="321" mass="34284">MGGLSMPGKVGTKLGPEKPQSVILASSVLDRITQPSIPSPEHRPNRPSVSATPKRRTSLVLPVPSRQPPSLSLRSVFYTLIRRPDPTTTTMAPVSIAARAAMRAAAAPARAVRALSTSTALQGSSSSTFESPFKGESKASKIPDFGKYMSKGSGSTNMLFGYFMVGTMGAITAAGAKSTIQEFLKNMSASADVLAMAKVEVDLNAIPEGKNVIIKWRGKPVFIRHRTAAEIDEANQVNVSNLRDPQADADRVKKPEWLVMLGVCTHLGCVPIGEAGDFGGWFCPCHGSHYDISGRIRKGPAPLNLEIPNYEFPEDGKLVIG</sequence>
<gene>
    <name evidence="15" type="ORF">B0T20DRAFT_175063</name>
</gene>
<dbReference type="PRINTS" id="PR00162">
    <property type="entry name" value="RIESKE"/>
</dbReference>
<evidence type="ECO:0000256" key="12">
    <source>
        <dbReference type="ARBA" id="ARBA00072517"/>
    </source>
</evidence>
<evidence type="ECO:0000256" key="4">
    <source>
        <dbReference type="ARBA" id="ARBA00022714"/>
    </source>
</evidence>
<dbReference type="PANTHER" id="PTHR10134">
    <property type="entry name" value="CYTOCHROME B-C1 COMPLEX SUBUNIT RIESKE, MITOCHONDRIAL"/>
    <property type="match status" value="1"/>
</dbReference>
<evidence type="ECO:0000313" key="15">
    <source>
        <dbReference type="EMBL" id="KAK3400033.1"/>
    </source>
</evidence>
<dbReference type="FunFam" id="2.102.10.10:FF:000001">
    <property type="entry name" value="Cytochrome b-c1 complex subunit Rieske, mitochondrial"/>
    <property type="match status" value="1"/>
</dbReference>
<dbReference type="Proteomes" id="UP001281003">
    <property type="component" value="Unassembled WGS sequence"/>
</dbReference>
<dbReference type="Gene3D" id="2.102.10.10">
    <property type="entry name" value="Rieske [2Fe-2S] iron-sulphur domain"/>
    <property type="match status" value="1"/>
</dbReference>
<comment type="cofactor">
    <cofactor evidence="11">
        <name>[2Fe-2S] cluster</name>
        <dbReference type="ChEBI" id="CHEBI:190135"/>
    </cofactor>
</comment>
<dbReference type="InterPro" id="IPR005805">
    <property type="entry name" value="Rieske_Fe-S_prot_C"/>
</dbReference>
<dbReference type="NCBIfam" id="TIGR01416">
    <property type="entry name" value="Rieske_proteo"/>
    <property type="match status" value="1"/>
</dbReference>
<dbReference type="GO" id="GO:0016020">
    <property type="term" value="C:membrane"/>
    <property type="evidence" value="ECO:0007669"/>
    <property type="project" value="UniProtKB-SubCell"/>
</dbReference>
<evidence type="ECO:0000256" key="9">
    <source>
        <dbReference type="ARBA" id="ARBA00023136"/>
    </source>
</evidence>
<dbReference type="InterPro" id="IPR036922">
    <property type="entry name" value="Rieske_2Fe-2S_sf"/>
</dbReference>
<dbReference type="Gene3D" id="1.20.5.270">
    <property type="entry name" value="Ubiquinol cytochrome reductase, transmembrane domain"/>
    <property type="match status" value="1"/>
</dbReference>
<evidence type="ECO:0000256" key="3">
    <source>
        <dbReference type="ARBA" id="ARBA00022692"/>
    </source>
</evidence>
<keyword evidence="8" id="KW-0411">Iron-sulfur</keyword>
<feature type="domain" description="Rieske" evidence="14">
    <location>
        <begin position="225"/>
        <end position="319"/>
    </location>
</feature>
<evidence type="ECO:0000256" key="7">
    <source>
        <dbReference type="ARBA" id="ARBA00023004"/>
    </source>
</evidence>
<dbReference type="GO" id="GO:0051537">
    <property type="term" value="F:2 iron, 2 sulfur cluster binding"/>
    <property type="evidence" value="ECO:0007669"/>
    <property type="project" value="UniProtKB-KW"/>
</dbReference>
<dbReference type="PROSITE" id="PS51296">
    <property type="entry name" value="RIESKE"/>
    <property type="match status" value="1"/>
</dbReference>
<evidence type="ECO:0000313" key="16">
    <source>
        <dbReference type="Proteomes" id="UP001281003"/>
    </source>
</evidence>
<reference evidence="15" key="2">
    <citation type="submission" date="2023-07" db="EMBL/GenBank/DDBJ databases">
        <authorList>
            <consortium name="Lawrence Berkeley National Laboratory"/>
            <person name="Haridas S."/>
            <person name="Hensen N."/>
            <person name="Bonometti L."/>
            <person name="Westerberg I."/>
            <person name="Brannstrom I.O."/>
            <person name="Guillou S."/>
            <person name="Cros-Aarteil S."/>
            <person name="Calhoun S."/>
            <person name="Kuo A."/>
            <person name="Mondo S."/>
            <person name="Pangilinan J."/>
            <person name="Riley R."/>
            <person name="LaButti K."/>
            <person name="Andreopoulos B."/>
            <person name="Lipzen A."/>
            <person name="Chen C."/>
            <person name="Yanf M."/>
            <person name="Daum C."/>
            <person name="Ng V."/>
            <person name="Clum A."/>
            <person name="Steindorff A."/>
            <person name="Ohm R."/>
            <person name="Martin F."/>
            <person name="Silar P."/>
            <person name="Natvig D."/>
            <person name="Lalanne C."/>
            <person name="Gautier V."/>
            <person name="Ament-velasquez S.L."/>
            <person name="Kruys A."/>
            <person name="Hutchinson M.I."/>
            <person name="Powell A.J."/>
            <person name="Barry K."/>
            <person name="Miller A.N."/>
            <person name="Grigoriev I.V."/>
            <person name="Debuchy R."/>
            <person name="Gladieux P."/>
            <person name="Thoren M.H."/>
            <person name="Johannesson H."/>
        </authorList>
    </citation>
    <scope>NUCLEOTIDE SEQUENCE</scope>
    <source>
        <strain evidence="15">FGSC 1904</strain>
    </source>
</reference>
<dbReference type="InterPro" id="IPR006317">
    <property type="entry name" value="Ubiquinol_cyt_c_Rdtase_Fe-S-su"/>
</dbReference>
<protein>
    <recommendedName>
        <fullName evidence="12">Cytochrome b-c1 complex subunit Rieske, mitochondrial</fullName>
    </recommendedName>
</protein>
<keyword evidence="7" id="KW-0408">Iron</keyword>
<reference evidence="15" key="1">
    <citation type="journal article" date="2023" name="Mol. Phylogenet. Evol.">
        <title>Genome-scale phylogeny and comparative genomics of the fungal order Sordariales.</title>
        <authorList>
            <person name="Hensen N."/>
            <person name="Bonometti L."/>
            <person name="Westerberg I."/>
            <person name="Brannstrom I.O."/>
            <person name="Guillou S."/>
            <person name="Cros-Aarteil S."/>
            <person name="Calhoun S."/>
            <person name="Haridas S."/>
            <person name="Kuo A."/>
            <person name="Mondo S."/>
            <person name="Pangilinan J."/>
            <person name="Riley R."/>
            <person name="LaButti K."/>
            <person name="Andreopoulos B."/>
            <person name="Lipzen A."/>
            <person name="Chen C."/>
            <person name="Yan M."/>
            <person name="Daum C."/>
            <person name="Ng V."/>
            <person name="Clum A."/>
            <person name="Steindorff A."/>
            <person name="Ohm R.A."/>
            <person name="Martin F."/>
            <person name="Silar P."/>
            <person name="Natvig D.O."/>
            <person name="Lalanne C."/>
            <person name="Gautier V."/>
            <person name="Ament-Velasquez S.L."/>
            <person name="Kruys A."/>
            <person name="Hutchinson M.I."/>
            <person name="Powell A.J."/>
            <person name="Barry K."/>
            <person name="Miller A.N."/>
            <person name="Grigoriev I.V."/>
            <person name="Debuchy R."/>
            <person name="Gladieux P."/>
            <person name="Hiltunen Thoren M."/>
            <person name="Johannesson H."/>
        </authorList>
    </citation>
    <scope>NUCLEOTIDE SEQUENCE</scope>
    <source>
        <strain evidence="15">FGSC 1904</strain>
    </source>
</reference>
<proteinExistence type="inferred from homology"/>
<comment type="subcellular location">
    <subcellularLocation>
        <location evidence="1">Membrane</location>
        <topology evidence="1">Single-pass membrane protein</topology>
    </subcellularLocation>
</comment>
<evidence type="ECO:0000256" key="6">
    <source>
        <dbReference type="ARBA" id="ARBA00022989"/>
    </source>
</evidence>
<evidence type="ECO:0000256" key="2">
    <source>
        <dbReference type="ARBA" id="ARBA00010651"/>
    </source>
</evidence>
<name>A0AAE0PHE0_SORBR</name>
<evidence type="ECO:0000256" key="13">
    <source>
        <dbReference type="SAM" id="MobiDB-lite"/>
    </source>
</evidence>
<evidence type="ECO:0000256" key="11">
    <source>
        <dbReference type="ARBA" id="ARBA00034078"/>
    </source>
</evidence>
<keyword evidence="9" id="KW-0472">Membrane</keyword>
<organism evidence="15 16">
    <name type="scientific">Sordaria brevicollis</name>
    <dbReference type="NCBI Taxonomy" id="83679"/>
    <lineage>
        <taxon>Eukaryota</taxon>
        <taxon>Fungi</taxon>
        <taxon>Dikarya</taxon>
        <taxon>Ascomycota</taxon>
        <taxon>Pezizomycotina</taxon>
        <taxon>Sordariomycetes</taxon>
        <taxon>Sordariomycetidae</taxon>
        <taxon>Sordariales</taxon>
        <taxon>Sordariaceae</taxon>
        <taxon>Sordaria</taxon>
    </lineage>
</organism>
<keyword evidence="5" id="KW-0479">Metal-binding</keyword>
<comment type="caution">
    <text evidence="15">The sequence shown here is derived from an EMBL/GenBank/DDBJ whole genome shotgun (WGS) entry which is preliminary data.</text>
</comment>
<evidence type="ECO:0000256" key="10">
    <source>
        <dbReference type="ARBA" id="ARBA00023157"/>
    </source>
</evidence>
<dbReference type="GO" id="GO:0008121">
    <property type="term" value="F:quinol-cytochrome-c reductase activity"/>
    <property type="evidence" value="ECO:0007669"/>
    <property type="project" value="InterPro"/>
</dbReference>
<keyword evidence="4" id="KW-0001">2Fe-2S</keyword>
<dbReference type="InterPro" id="IPR014349">
    <property type="entry name" value="Rieske_Fe-S_prot"/>
</dbReference>
<evidence type="ECO:0000256" key="1">
    <source>
        <dbReference type="ARBA" id="ARBA00004167"/>
    </source>
</evidence>
<feature type="region of interest" description="Disordered" evidence="13">
    <location>
        <begin position="1"/>
        <end position="66"/>
    </location>
</feature>
<keyword evidence="10" id="KW-1015">Disulfide bond</keyword>
<dbReference type="Pfam" id="PF02921">
    <property type="entry name" value="UCR_TM"/>
    <property type="match status" value="1"/>
</dbReference>
<keyword evidence="3" id="KW-0812">Transmembrane</keyword>
<dbReference type="GO" id="GO:0046872">
    <property type="term" value="F:metal ion binding"/>
    <property type="evidence" value="ECO:0007669"/>
    <property type="project" value="UniProtKB-KW"/>
</dbReference>
<dbReference type="AlphaFoldDB" id="A0AAE0PHE0"/>
<dbReference type="SUPFAM" id="SSF81502">
    <property type="entry name" value="ISP transmembrane anchor"/>
    <property type="match status" value="1"/>
</dbReference>
<keyword evidence="6" id="KW-1133">Transmembrane helix</keyword>